<sequence>MELIFRPDPDLTPALLNELTRLWTDVNNTGGAVGFTGDTTYEEVRPEIDRYAESVAAGRHRLIAGLDPDGRLRATAFLGFNTHRLQGHYAWLTTVMVDPSLQRGGHGRALLAAAEEHARDLGLEALKLTCRGGMGLEDFYASVGYQEVGRVPGGLRVAADDYRDDIMMWLPLRPPARSHAGRASLDGAFGNIRSERKSGLRCSATH</sequence>
<protein>
    <submittedName>
        <fullName evidence="4">GNAT family N-acetyltransferase</fullName>
    </submittedName>
</protein>
<dbReference type="PROSITE" id="PS51186">
    <property type="entry name" value="GNAT"/>
    <property type="match status" value="1"/>
</dbReference>
<keyword evidence="5" id="KW-1185">Reference proteome</keyword>
<evidence type="ECO:0000256" key="2">
    <source>
        <dbReference type="ARBA" id="ARBA00023315"/>
    </source>
</evidence>
<evidence type="ECO:0000313" key="4">
    <source>
        <dbReference type="EMBL" id="GAA4007549.1"/>
    </source>
</evidence>
<organism evidence="4 5">
    <name type="scientific">Streptomyces plumbiresistens</name>
    <dbReference type="NCBI Taxonomy" id="511811"/>
    <lineage>
        <taxon>Bacteria</taxon>
        <taxon>Bacillati</taxon>
        <taxon>Actinomycetota</taxon>
        <taxon>Actinomycetes</taxon>
        <taxon>Kitasatosporales</taxon>
        <taxon>Streptomycetaceae</taxon>
        <taxon>Streptomyces</taxon>
    </lineage>
</organism>
<accession>A0ABP7S6W4</accession>
<keyword evidence="1" id="KW-0808">Transferase</keyword>
<dbReference type="InterPro" id="IPR050832">
    <property type="entry name" value="Bact_Acetyltransf"/>
</dbReference>
<name>A0ABP7S6W4_9ACTN</name>
<evidence type="ECO:0000313" key="5">
    <source>
        <dbReference type="Proteomes" id="UP001500456"/>
    </source>
</evidence>
<evidence type="ECO:0000256" key="1">
    <source>
        <dbReference type="ARBA" id="ARBA00022679"/>
    </source>
</evidence>
<dbReference type="SUPFAM" id="SSF55729">
    <property type="entry name" value="Acyl-CoA N-acyltransferases (Nat)"/>
    <property type="match status" value="1"/>
</dbReference>
<feature type="domain" description="N-acetyltransferase" evidence="3">
    <location>
        <begin position="3"/>
        <end position="173"/>
    </location>
</feature>
<dbReference type="InterPro" id="IPR016181">
    <property type="entry name" value="Acyl_CoA_acyltransferase"/>
</dbReference>
<dbReference type="PANTHER" id="PTHR43877">
    <property type="entry name" value="AMINOALKYLPHOSPHONATE N-ACETYLTRANSFERASE-RELATED-RELATED"/>
    <property type="match status" value="1"/>
</dbReference>
<dbReference type="Gene3D" id="3.40.630.30">
    <property type="match status" value="1"/>
</dbReference>
<dbReference type="InterPro" id="IPR000182">
    <property type="entry name" value="GNAT_dom"/>
</dbReference>
<proteinExistence type="predicted"/>
<comment type="caution">
    <text evidence="4">The sequence shown here is derived from an EMBL/GenBank/DDBJ whole genome shotgun (WGS) entry which is preliminary data.</text>
</comment>
<keyword evidence="2" id="KW-0012">Acyltransferase</keyword>
<reference evidence="5" key="1">
    <citation type="journal article" date="2019" name="Int. J. Syst. Evol. Microbiol.">
        <title>The Global Catalogue of Microorganisms (GCM) 10K type strain sequencing project: providing services to taxonomists for standard genome sequencing and annotation.</title>
        <authorList>
            <consortium name="The Broad Institute Genomics Platform"/>
            <consortium name="The Broad Institute Genome Sequencing Center for Infectious Disease"/>
            <person name="Wu L."/>
            <person name="Ma J."/>
        </authorList>
    </citation>
    <scope>NUCLEOTIDE SEQUENCE [LARGE SCALE GENOMIC DNA]</scope>
    <source>
        <strain evidence="5">JCM 16924</strain>
    </source>
</reference>
<dbReference type="RefSeq" id="WP_345566828.1">
    <property type="nucleotide sequence ID" value="NZ_BAAAZX010000016.1"/>
</dbReference>
<gene>
    <name evidence="4" type="ORF">GCM10022232_54710</name>
</gene>
<dbReference type="Proteomes" id="UP001500456">
    <property type="component" value="Unassembled WGS sequence"/>
</dbReference>
<evidence type="ECO:0000259" key="3">
    <source>
        <dbReference type="PROSITE" id="PS51186"/>
    </source>
</evidence>
<dbReference type="EMBL" id="BAAAZX010000016">
    <property type="protein sequence ID" value="GAA4007549.1"/>
    <property type="molecule type" value="Genomic_DNA"/>
</dbReference>
<dbReference type="Pfam" id="PF00583">
    <property type="entry name" value="Acetyltransf_1"/>
    <property type="match status" value="1"/>
</dbReference>